<dbReference type="OrthoDB" id="3508128at2"/>
<dbReference type="Pfam" id="PF10979">
    <property type="entry name" value="DUF2786"/>
    <property type="match status" value="1"/>
</dbReference>
<dbReference type="RefSeq" id="WP_131155047.1">
    <property type="nucleotide sequence ID" value="NZ_CP036402.1"/>
</dbReference>
<evidence type="ECO:0000313" key="3">
    <source>
        <dbReference type="EMBL" id="QBI20050.1"/>
    </source>
</evidence>
<feature type="domain" description="DUF7168" evidence="2">
    <location>
        <begin position="232"/>
        <end position="344"/>
    </location>
</feature>
<evidence type="ECO:0000259" key="1">
    <source>
        <dbReference type="Pfam" id="PF10979"/>
    </source>
</evidence>
<name>A0A411YFP4_9ACTN</name>
<proteinExistence type="predicted"/>
<evidence type="ECO:0000259" key="2">
    <source>
        <dbReference type="Pfam" id="PF23771"/>
    </source>
</evidence>
<protein>
    <submittedName>
        <fullName evidence="3">DUF2786 domain-containing protein</fullName>
    </submittedName>
</protein>
<dbReference type="EMBL" id="CP036402">
    <property type="protein sequence ID" value="QBI20050.1"/>
    <property type="molecule type" value="Genomic_DNA"/>
</dbReference>
<gene>
    <name evidence="3" type="ORF">ER308_11085</name>
</gene>
<organism evidence="3 4">
    <name type="scientific">Egibacter rhizosphaerae</name>
    <dbReference type="NCBI Taxonomy" id="1670831"/>
    <lineage>
        <taxon>Bacteria</taxon>
        <taxon>Bacillati</taxon>
        <taxon>Actinomycetota</taxon>
        <taxon>Nitriliruptoria</taxon>
        <taxon>Egibacterales</taxon>
        <taxon>Egibacteraceae</taxon>
        <taxon>Egibacter</taxon>
    </lineage>
</organism>
<dbReference type="InterPro" id="IPR055592">
    <property type="entry name" value="DUF7168"/>
</dbReference>
<dbReference type="Proteomes" id="UP000291469">
    <property type="component" value="Chromosome"/>
</dbReference>
<dbReference type="KEGG" id="erz:ER308_11085"/>
<keyword evidence="4" id="KW-1185">Reference proteome</keyword>
<dbReference type="AlphaFoldDB" id="A0A411YFP4"/>
<reference evidence="3 4" key="1">
    <citation type="submission" date="2019-01" db="EMBL/GenBank/DDBJ databases">
        <title>Egibacter rhizosphaerae EGI 80759T.</title>
        <authorList>
            <person name="Chen D.-D."/>
            <person name="Tian Y."/>
            <person name="Jiao J.-Y."/>
            <person name="Zhang X.-T."/>
            <person name="Zhang Y.-G."/>
            <person name="Zhang Y."/>
            <person name="Xiao M."/>
            <person name="Shu W.-S."/>
            <person name="Li W.-J."/>
        </authorList>
    </citation>
    <scope>NUCLEOTIDE SEQUENCE [LARGE SCALE GENOMIC DNA]</scope>
    <source>
        <strain evidence="3 4">EGI 80759</strain>
    </source>
</reference>
<accession>A0A411YFP4</accession>
<sequence>MTRTRASQDPDTLLDAAAWWWSVDREHHDELLAQLARGGTRARTVVHARLAAEVGALWSRGWNPAALVHVTQRELTERHAAVVARHAIRDGRAHTEAGRTLDPRWAAELEVLGPRADLSPDEPGELITLGAAAWCVLTRLPEVPRTLPPPGAANASTTATGRIDDRVLARVRGLLAKAESTEFDEEAEALTAKAQELLARHAIDHALLDAQAREAGAPSLRRHLVDDPYASAKCHLVAAVAEANRCRAVMTPGFGWVTIAGDDRDLDAVELLATSLLTQATSAMHRQGTRRDAAGRSRTRSFRRSFLLGFAHRIGQRLREADEAEVAAAAASDERVLPVLAARSERVEEAIHDAFPHLQRRSTEVSNAGGWRAGQAAADLAELDAAARRLPDT</sequence>
<evidence type="ECO:0000313" key="4">
    <source>
        <dbReference type="Proteomes" id="UP000291469"/>
    </source>
</evidence>
<dbReference type="InterPro" id="IPR024498">
    <property type="entry name" value="DUF2786"/>
</dbReference>
<dbReference type="Pfam" id="PF23771">
    <property type="entry name" value="DUF7168"/>
    <property type="match status" value="1"/>
</dbReference>
<feature type="domain" description="DUF2786" evidence="1">
    <location>
        <begin position="166"/>
        <end position="205"/>
    </location>
</feature>